<feature type="domain" description="Carboxylesterase type B" evidence="6">
    <location>
        <begin position="26"/>
        <end position="278"/>
    </location>
</feature>
<evidence type="ECO:0000259" key="6">
    <source>
        <dbReference type="Pfam" id="PF00135"/>
    </source>
</evidence>
<feature type="signal peptide" evidence="5">
    <location>
        <begin position="1"/>
        <end position="20"/>
    </location>
</feature>
<accession>A0AAJ6QN83</accession>
<keyword evidence="3" id="KW-0378">Hydrolase</keyword>
<dbReference type="GO" id="GO:0003990">
    <property type="term" value="F:acetylcholinesterase activity"/>
    <property type="evidence" value="ECO:0007669"/>
    <property type="project" value="TreeGrafter"/>
</dbReference>
<keyword evidence="5" id="KW-0732">Signal</keyword>
<proteinExistence type="inferred from homology"/>
<dbReference type="GO" id="GO:0019695">
    <property type="term" value="P:choline metabolic process"/>
    <property type="evidence" value="ECO:0007669"/>
    <property type="project" value="TreeGrafter"/>
</dbReference>
<dbReference type="PANTHER" id="PTHR43918:SF4">
    <property type="entry name" value="CARBOXYLIC ESTER HYDROLASE"/>
    <property type="match status" value="1"/>
</dbReference>
<organism evidence="7 8">
    <name type="scientific">Galendromus occidentalis</name>
    <name type="common">western predatory mite</name>
    <dbReference type="NCBI Taxonomy" id="34638"/>
    <lineage>
        <taxon>Eukaryota</taxon>
        <taxon>Metazoa</taxon>
        <taxon>Ecdysozoa</taxon>
        <taxon>Arthropoda</taxon>
        <taxon>Chelicerata</taxon>
        <taxon>Arachnida</taxon>
        <taxon>Acari</taxon>
        <taxon>Parasitiformes</taxon>
        <taxon>Mesostigmata</taxon>
        <taxon>Gamasina</taxon>
        <taxon>Phytoseioidea</taxon>
        <taxon>Phytoseiidae</taxon>
        <taxon>Typhlodrominae</taxon>
        <taxon>Galendromus</taxon>
    </lineage>
</organism>
<dbReference type="Proteomes" id="UP000694867">
    <property type="component" value="Unplaced"/>
</dbReference>
<dbReference type="SUPFAM" id="SSF53474">
    <property type="entry name" value="alpha/beta-Hydrolases"/>
    <property type="match status" value="1"/>
</dbReference>
<dbReference type="Pfam" id="PF00135">
    <property type="entry name" value="COesterase"/>
    <property type="match status" value="1"/>
</dbReference>
<evidence type="ECO:0000313" key="8">
    <source>
        <dbReference type="RefSeq" id="XP_003738421.1"/>
    </source>
</evidence>
<dbReference type="InterPro" id="IPR029058">
    <property type="entry name" value="AB_hydrolase_fold"/>
</dbReference>
<dbReference type="InterPro" id="IPR050654">
    <property type="entry name" value="AChE-related_enzymes"/>
</dbReference>
<keyword evidence="7" id="KW-1185">Reference proteome</keyword>
<dbReference type="GO" id="GO:0005615">
    <property type="term" value="C:extracellular space"/>
    <property type="evidence" value="ECO:0007669"/>
    <property type="project" value="TreeGrafter"/>
</dbReference>
<dbReference type="KEGG" id="goe:100908012"/>
<gene>
    <name evidence="8" type="primary">LOC100908012</name>
</gene>
<dbReference type="GO" id="GO:0005886">
    <property type="term" value="C:plasma membrane"/>
    <property type="evidence" value="ECO:0007669"/>
    <property type="project" value="TreeGrafter"/>
</dbReference>
<dbReference type="GO" id="GO:0006581">
    <property type="term" value="P:acetylcholine catabolic process"/>
    <property type="evidence" value="ECO:0007669"/>
    <property type="project" value="TreeGrafter"/>
</dbReference>
<dbReference type="InterPro" id="IPR002018">
    <property type="entry name" value="CarbesteraseB"/>
</dbReference>
<dbReference type="PROSITE" id="PS00941">
    <property type="entry name" value="CARBOXYLESTERASE_B_2"/>
    <property type="match status" value="1"/>
</dbReference>
<dbReference type="Gene3D" id="3.40.50.1820">
    <property type="entry name" value="alpha/beta hydrolase"/>
    <property type="match status" value="1"/>
</dbReference>
<feature type="chain" id="PRO_5042606253" evidence="5">
    <location>
        <begin position="21"/>
        <end position="420"/>
    </location>
</feature>
<comment type="similarity">
    <text evidence="1">Belongs to the type-B carboxylesterase/lipase family.</text>
</comment>
<evidence type="ECO:0000256" key="4">
    <source>
        <dbReference type="ARBA" id="ARBA00023180"/>
    </source>
</evidence>
<evidence type="ECO:0000256" key="5">
    <source>
        <dbReference type="SAM" id="SignalP"/>
    </source>
</evidence>
<name>A0AAJ6QN83_9ACAR</name>
<evidence type="ECO:0000256" key="3">
    <source>
        <dbReference type="ARBA" id="ARBA00022801"/>
    </source>
</evidence>
<dbReference type="RefSeq" id="XP_003738421.1">
    <property type="nucleotide sequence ID" value="XM_003738373.1"/>
</dbReference>
<evidence type="ECO:0000313" key="7">
    <source>
        <dbReference type="Proteomes" id="UP000694867"/>
    </source>
</evidence>
<sequence>MELVARPICVVFVILHLSLGVPLAWTSAGNFRGTVQDFGKRQVEVFAGIPFAKPALKLNRFRPPEKLKRSPLISRFAPFGVIKYPASCVQSPATNTSEDCLYLSVWRRQGTIAINRKPVVVIIHDGGFYRGSGHGEWHGNALAALGDVIVVGFNYRLGVLGFLDLGVHGAEGSVGLEDKQLALGWVHDHTSGFGGDRHNIILLGTEAGASSAIYHINQTSSRYQGAIVDLLWSPPDDKRTLFERGLEVSKNLNCSGGEPEAIAFCLRTQSVETLAGIGQIFHPNISIDVRTNGLPVVVGFAVPGSRNVALASVCKTLRWAESAAEAGSSVNLFLWRKNSAALLEFIGSALGSRSGDSESSQDHNNPAIPRLNLTETVREITQWESSNHSLFWTNASPDTESNEKSVERLTLANLGRENLE</sequence>
<dbReference type="PANTHER" id="PTHR43918">
    <property type="entry name" value="ACETYLCHOLINESTERASE"/>
    <property type="match status" value="1"/>
</dbReference>
<keyword evidence="4" id="KW-0325">Glycoprotein</keyword>
<keyword evidence="2" id="KW-0719">Serine esterase</keyword>
<evidence type="ECO:0000256" key="1">
    <source>
        <dbReference type="ARBA" id="ARBA00005964"/>
    </source>
</evidence>
<evidence type="ECO:0000256" key="2">
    <source>
        <dbReference type="ARBA" id="ARBA00022487"/>
    </source>
</evidence>
<dbReference type="InterPro" id="IPR019819">
    <property type="entry name" value="Carboxylesterase_B_CS"/>
</dbReference>
<dbReference type="AlphaFoldDB" id="A0AAJ6QN83"/>
<dbReference type="GeneID" id="100908012"/>
<protein>
    <submittedName>
        <fullName evidence="8">Acetylcholinesterase-like</fullName>
    </submittedName>
</protein>
<reference evidence="8" key="1">
    <citation type="submission" date="2025-08" db="UniProtKB">
        <authorList>
            <consortium name="RefSeq"/>
        </authorList>
    </citation>
    <scope>IDENTIFICATION</scope>
</reference>